<dbReference type="Pfam" id="PF00082">
    <property type="entry name" value="Peptidase_S8"/>
    <property type="match status" value="1"/>
</dbReference>
<feature type="domain" description="Peptidase S8/S53" evidence="10">
    <location>
        <begin position="385"/>
        <end position="632"/>
    </location>
</feature>
<dbReference type="EMBL" id="NJES01000123">
    <property type="protein sequence ID" value="PHH77344.1"/>
    <property type="molecule type" value="Genomic_DNA"/>
</dbReference>
<comment type="similarity">
    <text evidence="1 6 7">Belongs to the peptidase S8 family.</text>
</comment>
<dbReference type="Gene3D" id="3.30.70.80">
    <property type="entry name" value="Peptidase S8 propeptide/proteinase inhibitor I9"/>
    <property type="match status" value="1"/>
</dbReference>
<feature type="region of interest" description="Disordered" evidence="8">
    <location>
        <begin position="355"/>
        <end position="382"/>
    </location>
</feature>
<evidence type="ECO:0000259" key="10">
    <source>
        <dbReference type="Pfam" id="PF00082"/>
    </source>
</evidence>
<dbReference type="SUPFAM" id="SSF54897">
    <property type="entry name" value="Protease propeptides/inhibitors"/>
    <property type="match status" value="1"/>
</dbReference>
<dbReference type="PANTHER" id="PTHR43806">
    <property type="entry name" value="PEPTIDASE S8"/>
    <property type="match status" value="1"/>
</dbReference>
<dbReference type="SUPFAM" id="SSF52743">
    <property type="entry name" value="Subtilisin-like"/>
    <property type="match status" value="1"/>
</dbReference>
<evidence type="ECO:0000313" key="12">
    <source>
        <dbReference type="EMBL" id="PHH77344.1"/>
    </source>
</evidence>
<dbReference type="InterPro" id="IPR050131">
    <property type="entry name" value="Peptidase_S8_subtilisin-like"/>
</dbReference>
<gene>
    <name evidence="12" type="ORF">CDD80_715</name>
</gene>
<dbReference type="InterPro" id="IPR037045">
    <property type="entry name" value="S8pro/Inhibitor_I9_sf"/>
</dbReference>
<feature type="active site" description="Charge relay system" evidence="6">
    <location>
        <position position="433"/>
    </location>
</feature>
<protein>
    <recommendedName>
        <fullName evidence="14">Peptidase S8/S53 domain-containing protein</fullName>
    </recommendedName>
</protein>
<dbReference type="InterPro" id="IPR000209">
    <property type="entry name" value="Peptidase_S8/S53_dom"/>
</dbReference>
<dbReference type="GO" id="GO:0005576">
    <property type="term" value="C:extracellular region"/>
    <property type="evidence" value="ECO:0007669"/>
    <property type="project" value="UniProtKB-ARBA"/>
</dbReference>
<proteinExistence type="inferred from homology"/>
<evidence type="ECO:0000313" key="13">
    <source>
        <dbReference type="Proteomes" id="UP000226431"/>
    </source>
</evidence>
<name>A0A2C5ZD41_9HYPO</name>
<dbReference type="InterPro" id="IPR015500">
    <property type="entry name" value="Peptidase_S8_subtilisin-rel"/>
</dbReference>
<dbReference type="Gene3D" id="3.40.50.200">
    <property type="entry name" value="Peptidase S8/S53 domain"/>
    <property type="match status" value="1"/>
</dbReference>
<evidence type="ECO:0000256" key="6">
    <source>
        <dbReference type="PROSITE-ProRule" id="PRU01240"/>
    </source>
</evidence>
<evidence type="ECO:0000256" key="2">
    <source>
        <dbReference type="ARBA" id="ARBA00022670"/>
    </source>
</evidence>
<evidence type="ECO:0000256" key="9">
    <source>
        <dbReference type="SAM" id="SignalP"/>
    </source>
</evidence>
<evidence type="ECO:0000259" key="11">
    <source>
        <dbReference type="Pfam" id="PF05922"/>
    </source>
</evidence>
<organism evidence="12 13">
    <name type="scientific">Ophiocordyceps camponoti-rufipedis</name>
    <dbReference type="NCBI Taxonomy" id="2004952"/>
    <lineage>
        <taxon>Eukaryota</taxon>
        <taxon>Fungi</taxon>
        <taxon>Dikarya</taxon>
        <taxon>Ascomycota</taxon>
        <taxon>Pezizomycotina</taxon>
        <taxon>Sordariomycetes</taxon>
        <taxon>Hypocreomycetidae</taxon>
        <taxon>Hypocreales</taxon>
        <taxon>Ophiocordycipitaceae</taxon>
        <taxon>Ophiocordyceps</taxon>
    </lineage>
</organism>
<evidence type="ECO:0000256" key="7">
    <source>
        <dbReference type="RuleBase" id="RU003355"/>
    </source>
</evidence>
<evidence type="ECO:0000256" key="1">
    <source>
        <dbReference type="ARBA" id="ARBA00011073"/>
    </source>
</evidence>
<keyword evidence="2 6" id="KW-0645">Protease</keyword>
<dbReference type="GO" id="GO:0004252">
    <property type="term" value="F:serine-type endopeptidase activity"/>
    <property type="evidence" value="ECO:0007669"/>
    <property type="project" value="UniProtKB-UniRule"/>
</dbReference>
<keyword evidence="5 6" id="KW-0720">Serine protease</keyword>
<dbReference type="PROSITE" id="PS00136">
    <property type="entry name" value="SUBTILASE_ASP"/>
    <property type="match status" value="1"/>
</dbReference>
<evidence type="ECO:0000256" key="8">
    <source>
        <dbReference type="SAM" id="MobiDB-lite"/>
    </source>
</evidence>
<dbReference type="Proteomes" id="UP000226431">
    <property type="component" value="Unassembled WGS sequence"/>
</dbReference>
<feature type="signal peptide" evidence="9">
    <location>
        <begin position="1"/>
        <end position="19"/>
    </location>
</feature>
<dbReference type="PROSITE" id="PS00137">
    <property type="entry name" value="SUBTILASE_HIS"/>
    <property type="match status" value="1"/>
</dbReference>
<dbReference type="GO" id="GO:0006508">
    <property type="term" value="P:proteolysis"/>
    <property type="evidence" value="ECO:0007669"/>
    <property type="project" value="UniProtKB-KW"/>
</dbReference>
<dbReference type="Pfam" id="PF05922">
    <property type="entry name" value="Inhibitor_I9"/>
    <property type="match status" value="1"/>
</dbReference>
<dbReference type="STRING" id="2004952.A0A2C5ZD41"/>
<feature type="active site" description="Charge relay system" evidence="6">
    <location>
        <position position="393"/>
    </location>
</feature>
<feature type="active site" description="Charge relay system" evidence="6">
    <location>
        <position position="570"/>
    </location>
</feature>
<dbReference type="AlphaFoldDB" id="A0A2C5ZD41"/>
<dbReference type="OrthoDB" id="206201at2759"/>
<dbReference type="PANTHER" id="PTHR43806:SF58">
    <property type="entry name" value="ALKALINE PROTEASE 1-RELATED"/>
    <property type="match status" value="1"/>
</dbReference>
<dbReference type="InterPro" id="IPR023828">
    <property type="entry name" value="Peptidase_S8_Ser-AS"/>
</dbReference>
<keyword evidence="3 9" id="KW-0732">Signal</keyword>
<dbReference type="PROSITE" id="PS51892">
    <property type="entry name" value="SUBTILASE"/>
    <property type="match status" value="1"/>
</dbReference>
<evidence type="ECO:0008006" key="14">
    <source>
        <dbReference type="Google" id="ProtNLM"/>
    </source>
</evidence>
<feature type="chain" id="PRO_5013265306" description="Peptidase S8/S53 domain-containing protein" evidence="9">
    <location>
        <begin position="20"/>
        <end position="641"/>
    </location>
</feature>
<dbReference type="PROSITE" id="PS00138">
    <property type="entry name" value="SUBTILASE_SER"/>
    <property type="match status" value="1"/>
</dbReference>
<evidence type="ECO:0000256" key="5">
    <source>
        <dbReference type="ARBA" id="ARBA00022825"/>
    </source>
</evidence>
<keyword evidence="13" id="KW-1185">Reference proteome</keyword>
<sequence>MLSLKLILVLVLYITTTQAYNPNAISEKTISVAEAATLANRNVLFEGETWTLSRIALQIKTTQSHRPFTNRYHQDGRKIFNGFYGLIAIDLPTQLGSYWAILTSDKHSLLGIVSRNYQRNQSKAPRLHPIFTLVYNVEKEKKSGAYLNHGLLPDPVPLLRDSTISQLIGRYGNRHPFIAVIYNHARTEIHSLVGYARIRHVRDSSKHTILYQPPRYGLPRRPHAERRCQPMPLGYIVTFQPGTSEFAMESHYRMVATLSPETPIQQRYQIGNFRGYAAFFDEKTANIIQRMKIIALVEKESLQGDQQRNPHQGAHNTQQHLYSTSTNTTTPLLDTQIPSSNTSARLHAPSWATMMLNSPWQPSDQPPPRKRARLMPPSPASREGKGTWAYVVDSGISILHQEFENRLRQGLCIAADCQEDVDFFGYWFDATGHGTQVASIIGGAKNGVAKKTTLIDVRVVNACDGSHCFFKTFAQCRNYGFSAIREHIYREIHAAGILVVVSAGNQALPAAWDTPRGKPTVLTVGAVDSDWQEAPFSNYGPAVDVLGPGVNVPCADWNTLDGDMVVSGTSMAAPFAAGLALKLLSDEDFHSPTEKFTAPAAAFTMAGLLLVYVRMAIHTAKNQRNGVGRRKGGGVDESAGD</sequence>
<comment type="caution">
    <text evidence="12">The sequence shown here is derived from an EMBL/GenBank/DDBJ whole genome shotgun (WGS) entry which is preliminary data.</text>
</comment>
<dbReference type="InterPro" id="IPR036852">
    <property type="entry name" value="Peptidase_S8/S53_dom_sf"/>
</dbReference>
<evidence type="ECO:0000256" key="4">
    <source>
        <dbReference type="ARBA" id="ARBA00022801"/>
    </source>
</evidence>
<dbReference type="PRINTS" id="PR00723">
    <property type="entry name" value="SUBTILISIN"/>
</dbReference>
<reference evidence="12 13" key="1">
    <citation type="submission" date="2017-06" db="EMBL/GenBank/DDBJ databases">
        <title>Ant-infecting Ophiocordyceps genomes reveal a high diversity of potential behavioral manipulation genes and a possible major role for enterotoxins.</title>
        <authorList>
            <person name="De Bekker C."/>
            <person name="Evans H.C."/>
            <person name="Brachmann A."/>
            <person name="Hughes D.P."/>
        </authorList>
    </citation>
    <scope>NUCLEOTIDE SEQUENCE [LARGE SCALE GENOMIC DNA]</scope>
    <source>
        <strain evidence="12 13">Map16</strain>
    </source>
</reference>
<dbReference type="InterPro" id="IPR023827">
    <property type="entry name" value="Peptidase_S8_Asp-AS"/>
</dbReference>
<keyword evidence="4 6" id="KW-0378">Hydrolase</keyword>
<dbReference type="InterPro" id="IPR010259">
    <property type="entry name" value="S8pro/Inhibitor_I9"/>
</dbReference>
<accession>A0A2C5ZD41</accession>
<dbReference type="InterPro" id="IPR022398">
    <property type="entry name" value="Peptidase_S8_His-AS"/>
</dbReference>
<feature type="domain" description="Inhibitor I9" evidence="11">
    <location>
        <begin position="235"/>
        <end position="300"/>
    </location>
</feature>
<evidence type="ECO:0000256" key="3">
    <source>
        <dbReference type="ARBA" id="ARBA00022729"/>
    </source>
</evidence>